<keyword evidence="2" id="KW-1185">Reference proteome</keyword>
<name>A0A177EZ22_9EURO</name>
<sequence>MTQTSGTGPVAEEDRLRNAMYWPEDGEPVFHVDAYNFGKSLGPLLKNESSMDELVKFLQSYELYRSAERRVMRPLYTNRYMDAQEVQALVRKQKAAHDKAMTAEPGWQEAMKDAGIWDDDKETF</sequence>
<dbReference type="RefSeq" id="XP_022508244.1">
    <property type="nucleotide sequence ID" value="XM_022659467.1"/>
</dbReference>
<dbReference type="AlphaFoldDB" id="A0A177EZ22"/>
<comment type="caution">
    <text evidence="1">The sequence shown here is derived from an EMBL/GenBank/DDBJ whole genome shotgun (WGS) entry which is preliminary data.</text>
</comment>
<evidence type="ECO:0000313" key="2">
    <source>
        <dbReference type="Proteomes" id="UP000077002"/>
    </source>
</evidence>
<dbReference type="Proteomes" id="UP000077002">
    <property type="component" value="Unassembled WGS sequence"/>
</dbReference>
<gene>
    <name evidence="1" type="ORF">AYO21_09534</name>
</gene>
<reference evidence="1 2" key="1">
    <citation type="submission" date="2016-03" db="EMBL/GenBank/DDBJ databases">
        <title>Draft genome sequence of the Fonsecaea monophora CBS 269.37.</title>
        <authorList>
            <person name="Bombassaro A."/>
            <person name="Vinicius W.A."/>
            <person name="De Hoog S."/>
            <person name="Sun J."/>
            <person name="Souza E.M."/>
            <person name="Raittz R.T."/>
            <person name="Costa F."/>
            <person name="Leao A.C."/>
            <person name="Tadra-Sfeir M.Z."/>
            <person name="Baura V."/>
            <person name="Balsanelli E."/>
            <person name="Pedrosa F.O."/>
            <person name="Moreno L.F."/>
            <person name="Steffens M.B."/>
            <person name="Xi L."/>
            <person name="Bocca A.L."/>
            <person name="Felipe M.S."/>
            <person name="Teixeira M."/>
            <person name="Telles Filho F.Q."/>
            <person name="Azevedo C.M."/>
            <person name="Gomes R."/>
            <person name="Vicente V.A."/>
        </authorList>
    </citation>
    <scope>NUCLEOTIDE SEQUENCE [LARGE SCALE GENOMIC DNA]</scope>
    <source>
        <strain evidence="1 2">CBS 269.37</strain>
    </source>
</reference>
<evidence type="ECO:0000313" key="1">
    <source>
        <dbReference type="EMBL" id="OAG36292.1"/>
    </source>
</evidence>
<accession>A0A177EZ22</accession>
<organism evidence="1 2">
    <name type="scientific">Fonsecaea monophora</name>
    <dbReference type="NCBI Taxonomy" id="254056"/>
    <lineage>
        <taxon>Eukaryota</taxon>
        <taxon>Fungi</taxon>
        <taxon>Dikarya</taxon>
        <taxon>Ascomycota</taxon>
        <taxon>Pezizomycotina</taxon>
        <taxon>Eurotiomycetes</taxon>
        <taxon>Chaetothyriomycetidae</taxon>
        <taxon>Chaetothyriales</taxon>
        <taxon>Herpotrichiellaceae</taxon>
        <taxon>Fonsecaea</taxon>
    </lineage>
</organism>
<dbReference type="GeneID" id="34604667"/>
<proteinExistence type="predicted"/>
<dbReference type="OrthoDB" id="5396121at2759"/>
<dbReference type="EMBL" id="LVKK01000095">
    <property type="protein sequence ID" value="OAG36292.1"/>
    <property type="molecule type" value="Genomic_DNA"/>
</dbReference>
<protein>
    <submittedName>
        <fullName evidence="1">Uncharacterized protein</fullName>
    </submittedName>
</protein>